<comment type="caution">
    <text evidence="2">The sequence shown here is derived from an EMBL/GenBank/DDBJ whole genome shotgun (WGS) entry which is preliminary data.</text>
</comment>
<keyword evidence="3" id="KW-1185">Reference proteome</keyword>
<reference evidence="2" key="2">
    <citation type="submission" date="2022-01" db="EMBL/GenBank/DDBJ databases">
        <authorList>
            <person name="Yamashiro T."/>
            <person name="Shiraishi A."/>
            <person name="Satake H."/>
            <person name="Nakayama K."/>
        </authorList>
    </citation>
    <scope>NUCLEOTIDE SEQUENCE</scope>
</reference>
<evidence type="ECO:0000313" key="3">
    <source>
        <dbReference type="Proteomes" id="UP001151760"/>
    </source>
</evidence>
<evidence type="ECO:0008006" key="4">
    <source>
        <dbReference type="Google" id="ProtNLM"/>
    </source>
</evidence>
<evidence type="ECO:0000256" key="1">
    <source>
        <dbReference type="SAM" id="MobiDB-lite"/>
    </source>
</evidence>
<proteinExistence type="predicted"/>
<evidence type="ECO:0000313" key="2">
    <source>
        <dbReference type="EMBL" id="GJS50061.1"/>
    </source>
</evidence>
<dbReference type="EMBL" id="BQNB010008489">
    <property type="protein sequence ID" value="GJS50061.1"/>
    <property type="molecule type" value="Genomic_DNA"/>
</dbReference>
<feature type="compositionally biased region" description="Polar residues" evidence="1">
    <location>
        <begin position="190"/>
        <end position="204"/>
    </location>
</feature>
<gene>
    <name evidence="2" type="ORF">Tco_0600182</name>
</gene>
<accession>A0ABQ4WAZ7</accession>
<feature type="compositionally biased region" description="Basic and acidic residues" evidence="1">
    <location>
        <begin position="176"/>
        <end position="189"/>
    </location>
</feature>
<feature type="region of interest" description="Disordered" evidence="1">
    <location>
        <begin position="176"/>
        <end position="204"/>
    </location>
</feature>
<feature type="region of interest" description="Disordered" evidence="1">
    <location>
        <begin position="1"/>
        <end position="23"/>
    </location>
</feature>
<dbReference type="Proteomes" id="UP001151760">
    <property type="component" value="Unassembled WGS sequence"/>
</dbReference>
<name>A0ABQ4WAZ7_9ASTR</name>
<sequence>MAPTTRRGPNTPVNNTNPNNMTPESIQAMIDQALLQNSTNGDGSHSSHGDNRRNLQTAHPCFYADFMKCQPLNFKGTEGVVGLTRCCFDLVEWLDKNLRSRGICNDLGSAQEKDDRQLTMICTMFVANETEKVDKYISGLPDNIYGNVKFARPNTLDETIELANDLMDQKLRTYAEKSDNKRKADDSSRNNHGQQQQPFKKQNV</sequence>
<organism evidence="2 3">
    <name type="scientific">Tanacetum coccineum</name>
    <dbReference type="NCBI Taxonomy" id="301880"/>
    <lineage>
        <taxon>Eukaryota</taxon>
        <taxon>Viridiplantae</taxon>
        <taxon>Streptophyta</taxon>
        <taxon>Embryophyta</taxon>
        <taxon>Tracheophyta</taxon>
        <taxon>Spermatophyta</taxon>
        <taxon>Magnoliopsida</taxon>
        <taxon>eudicotyledons</taxon>
        <taxon>Gunneridae</taxon>
        <taxon>Pentapetalae</taxon>
        <taxon>asterids</taxon>
        <taxon>campanulids</taxon>
        <taxon>Asterales</taxon>
        <taxon>Asteraceae</taxon>
        <taxon>Asteroideae</taxon>
        <taxon>Anthemideae</taxon>
        <taxon>Anthemidinae</taxon>
        <taxon>Tanacetum</taxon>
    </lineage>
</organism>
<protein>
    <recommendedName>
        <fullName evidence="4">Reverse transcriptase domain-containing protein</fullName>
    </recommendedName>
</protein>
<reference evidence="2" key="1">
    <citation type="journal article" date="2022" name="Int. J. Mol. Sci.">
        <title>Draft Genome of Tanacetum Coccineum: Genomic Comparison of Closely Related Tanacetum-Family Plants.</title>
        <authorList>
            <person name="Yamashiro T."/>
            <person name="Shiraishi A."/>
            <person name="Nakayama K."/>
            <person name="Satake H."/>
        </authorList>
    </citation>
    <scope>NUCLEOTIDE SEQUENCE</scope>
</reference>